<gene>
    <name evidence="2" type="ORF">BJ085DRAFT_38589</name>
</gene>
<sequence length="261" mass="29471">MLVKVQLTKQLPLLALVDSFADVKDVVSAFKTLTDISFELLVKRDWARVKSTRGYGKEDPLANLAALWKHAGPRSVFEFNYRAFLENVAAIIMARLALMNKASDLVIFVSELRDILKDYFATIPSNPTLQKLKPLAYLLLAMTRKYDMIDHLSSDYAAHVSNCDVVLDLRRLGLAEGAKYLEDKEKNKEECKSAMFDQPSEKERKADPETSSRLQQLRFVVKEGQLTMGVPVIISEFDKAARSELTDLGPWKPDDICQVGQ</sequence>
<dbReference type="EMBL" id="ML003201">
    <property type="protein sequence ID" value="RKP34440.1"/>
    <property type="molecule type" value="Genomic_DNA"/>
</dbReference>
<protein>
    <submittedName>
        <fullName evidence="2">Uncharacterized protein</fullName>
    </submittedName>
</protein>
<dbReference type="AlphaFoldDB" id="A0A4P9ZQ05"/>
<proteinExistence type="predicted"/>
<keyword evidence="3" id="KW-1185">Reference proteome</keyword>
<accession>A0A4P9ZQ05</accession>
<dbReference type="Proteomes" id="UP000268162">
    <property type="component" value="Unassembled WGS sequence"/>
</dbReference>
<evidence type="ECO:0000256" key="1">
    <source>
        <dbReference type="SAM" id="MobiDB-lite"/>
    </source>
</evidence>
<name>A0A4P9ZQ05_9FUNG</name>
<evidence type="ECO:0000313" key="3">
    <source>
        <dbReference type="Proteomes" id="UP000268162"/>
    </source>
</evidence>
<evidence type="ECO:0000313" key="2">
    <source>
        <dbReference type="EMBL" id="RKP34440.1"/>
    </source>
</evidence>
<feature type="compositionally biased region" description="Basic and acidic residues" evidence="1">
    <location>
        <begin position="199"/>
        <end position="210"/>
    </location>
</feature>
<feature type="region of interest" description="Disordered" evidence="1">
    <location>
        <begin position="191"/>
        <end position="210"/>
    </location>
</feature>
<organism evidence="2 3">
    <name type="scientific">Dimargaris cristalligena</name>
    <dbReference type="NCBI Taxonomy" id="215637"/>
    <lineage>
        <taxon>Eukaryota</taxon>
        <taxon>Fungi</taxon>
        <taxon>Fungi incertae sedis</taxon>
        <taxon>Zoopagomycota</taxon>
        <taxon>Kickxellomycotina</taxon>
        <taxon>Dimargaritomycetes</taxon>
        <taxon>Dimargaritales</taxon>
        <taxon>Dimargaritaceae</taxon>
        <taxon>Dimargaris</taxon>
    </lineage>
</organism>
<reference evidence="3" key="1">
    <citation type="journal article" date="2018" name="Nat. Microbiol.">
        <title>Leveraging single-cell genomics to expand the fungal tree of life.</title>
        <authorList>
            <person name="Ahrendt S.R."/>
            <person name="Quandt C.A."/>
            <person name="Ciobanu D."/>
            <person name="Clum A."/>
            <person name="Salamov A."/>
            <person name="Andreopoulos B."/>
            <person name="Cheng J.F."/>
            <person name="Woyke T."/>
            <person name="Pelin A."/>
            <person name="Henrissat B."/>
            <person name="Reynolds N.K."/>
            <person name="Benny G.L."/>
            <person name="Smith M.E."/>
            <person name="James T.Y."/>
            <person name="Grigoriev I.V."/>
        </authorList>
    </citation>
    <scope>NUCLEOTIDE SEQUENCE [LARGE SCALE GENOMIC DNA]</scope>
    <source>
        <strain evidence="3">RSA 468</strain>
    </source>
</reference>